<dbReference type="EMBL" id="MU275992">
    <property type="protein sequence ID" value="KAI0044164.1"/>
    <property type="molecule type" value="Genomic_DNA"/>
</dbReference>
<evidence type="ECO:0000313" key="2">
    <source>
        <dbReference type="Proteomes" id="UP000814033"/>
    </source>
</evidence>
<sequence length="319" mass="35647">MSKPLTLARLNDLTLGAFANVAPSETLDHLIRYLSTWSGSEYKPFQIIQYSAKLLVPFLQLRARLQHRAGLRSEPVSNVAPSLKKLADVVSGARELWGIWGLLPIVQWLISLERSPPPTRRLHTIERLQGWSMLAFYPLQHIYYLRSRDIIPTSASLPLPVEFASTASVPKGSAKSSVNVPINATALSLWSTRLWAVYVVLQLAHLGEDRELLRRRQRALSREKAAGEEQREEIKQRWAAWYNELAVNLAYLPMTIHWSLERGLFKNEVWVSALGLAAAVASFRSGWTATALRPPSDASPAADSESIEGLEKAVPGLEI</sequence>
<reference evidence="1" key="1">
    <citation type="submission" date="2021-02" db="EMBL/GenBank/DDBJ databases">
        <authorList>
            <consortium name="DOE Joint Genome Institute"/>
            <person name="Ahrendt S."/>
            <person name="Looney B.P."/>
            <person name="Miyauchi S."/>
            <person name="Morin E."/>
            <person name="Drula E."/>
            <person name="Courty P.E."/>
            <person name="Chicoki N."/>
            <person name="Fauchery L."/>
            <person name="Kohler A."/>
            <person name="Kuo A."/>
            <person name="Labutti K."/>
            <person name="Pangilinan J."/>
            <person name="Lipzen A."/>
            <person name="Riley R."/>
            <person name="Andreopoulos W."/>
            <person name="He G."/>
            <person name="Johnson J."/>
            <person name="Barry K.W."/>
            <person name="Grigoriev I.V."/>
            <person name="Nagy L."/>
            <person name="Hibbett D."/>
            <person name="Henrissat B."/>
            <person name="Matheny P.B."/>
            <person name="Labbe J."/>
            <person name="Martin F."/>
        </authorList>
    </citation>
    <scope>NUCLEOTIDE SEQUENCE</scope>
    <source>
        <strain evidence="1">FP105234-sp</strain>
    </source>
</reference>
<accession>A0ACB8RJ21</accession>
<name>A0ACB8RJ21_9AGAM</name>
<keyword evidence="2" id="KW-1185">Reference proteome</keyword>
<dbReference type="Proteomes" id="UP000814033">
    <property type="component" value="Unassembled WGS sequence"/>
</dbReference>
<organism evidence="1 2">
    <name type="scientific">Auriscalpium vulgare</name>
    <dbReference type="NCBI Taxonomy" id="40419"/>
    <lineage>
        <taxon>Eukaryota</taxon>
        <taxon>Fungi</taxon>
        <taxon>Dikarya</taxon>
        <taxon>Basidiomycota</taxon>
        <taxon>Agaricomycotina</taxon>
        <taxon>Agaricomycetes</taxon>
        <taxon>Russulales</taxon>
        <taxon>Auriscalpiaceae</taxon>
        <taxon>Auriscalpium</taxon>
    </lineage>
</organism>
<proteinExistence type="predicted"/>
<protein>
    <submittedName>
        <fullName evidence="1">Uncharacterized protein</fullName>
    </submittedName>
</protein>
<evidence type="ECO:0000313" key="1">
    <source>
        <dbReference type="EMBL" id="KAI0044164.1"/>
    </source>
</evidence>
<comment type="caution">
    <text evidence="1">The sequence shown here is derived from an EMBL/GenBank/DDBJ whole genome shotgun (WGS) entry which is preliminary data.</text>
</comment>
<reference evidence="1" key="2">
    <citation type="journal article" date="2022" name="New Phytol.">
        <title>Evolutionary transition to the ectomycorrhizal habit in the genomes of a hyperdiverse lineage of mushroom-forming fungi.</title>
        <authorList>
            <person name="Looney B."/>
            <person name="Miyauchi S."/>
            <person name="Morin E."/>
            <person name="Drula E."/>
            <person name="Courty P.E."/>
            <person name="Kohler A."/>
            <person name="Kuo A."/>
            <person name="LaButti K."/>
            <person name="Pangilinan J."/>
            <person name="Lipzen A."/>
            <person name="Riley R."/>
            <person name="Andreopoulos W."/>
            <person name="He G."/>
            <person name="Johnson J."/>
            <person name="Nolan M."/>
            <person name="Tritt A."/>
            <person name="Barry K.W."/>
            <person name="Grigoriev I.V."/>
            <person name="Nagy L.G."/>
            <person name="Hibbett D."/>
            <person name="Henrissat B."/>
            <person name="Matheny P.B."/>
            <person name="Labbe J."/>
            <person name="Martin F.M."/>
        </authorList>
    </citation>
    <scope>NUCLEOTIDE SEQUENCE</scope>
    <source>
        <strain evidence="1">FP105234-sp</strain>
    </source>
</reference>
<gene>
    <name evidence="1" type="ORF">FA95DRAFT_1497534</name>
</gene>